<sequence>MTQSHPEALTIQERTGLKQKHFADLIRAAQIIFDPSGGITGRVVNADWQEFGIPVEVEENLKILGEKYRYASPHLPIEEVWEQLIPETRSWFIENKDELWLLEEAFPALDED</sequence>
<name>A0A0F5YFR1_9CYAN</name>
<dbReference type="AlphaFoldDB" id="A0A0F5YFR1"/>
<protein>
    <recommendedName>
        <fullName evidence="3">Excinuclease ATPase subunit</fullName>
    </recommendedName>
</protein>
<proteinExistence type="predicted"/>
<dbReference type="Proteomes" id="UP000033607">
    <property type="component" value="Unassembled WGS sequence"/>
</dbReference>
<evidence type="ECO:0000313" key="1">
    <source>
        <dbReference type="EMBL" id="KKD37497.1"/>
    </source>
</evidence>
<accession>A0A0F5YFR1</accession>
<dbReference type="OrthoDB" id="425943at2"/>
<dbReference type="RefSeq" id="WP_046279166.1">
    <property type="nucleotide sequence ID" value="NZ_LATL02000068.1"/>
</dbReference>
<organism evidence="1 2">
    <name type="scientific">Limnoraphis robusta CS-951</name>
    <dbReference type="NCBI Taxonomy" id="1637645"/>
    <lineage>
        <taxon>Bacteria</taxon>
        <taxon>Bacillati</taxon>
        <taxon>Cyanobacteriota</taxon>
        <taxon>Cyanophyceae</taxon>
        <taxon>Oscillatoriophycideae</taxon>
        <taxon>Oscillatoriales</taxon>
        <taxon>Sirenicapillariaceae</taxon>
        <taxon>Limnoraphis</taxon>
    </lineage>
</organism>
<dbReference type="EMBL" id="LATL02000068">
    <property type="protein sequence ID" value="KKD37497.1"/>
    <property type="molecule type" value="Genomic_DNA"/>
</dbReference>
<evidence type="ECO:0000313" key="2">
    <source>
        <dbReference type="Proteomes" id="UP000033607"/>
    </source>
</evidence>
<gene>
    <name evidence="1" type="ORF">WN50_13965</name>
</gene>
<comment type="caution">
    <text evidence="1">The sequence shown here is derived from an EMBL/GenBank/DDBJ whole genome shotgun (WGS) entry which is preliminary data.</text>
</comment>
<reference evidence="1 2" key="1">
    <citation type="submission" date="2015-06" db="EMBL/GenBank/DDBJ databases">
        <title>Draft genome assembly of filamentous brackish cyanobacterium Limnoraphis robusta strain CS-951.</title>
        <authorList>
            <person name="Willis A."/>
            <person name="Parks M."/>
            <person name="Burford M.A."/>
        </authorList>
    </citation>
    <scope>NUCLEOTIDE SEQUENCE [LARGE SCALE GENOMIC DNA]</scope>
    <source>
        <strain evidence="1 2">CS-951</strain>
    </source>
</reference>
<evidence type="ECO:0008006" key="3">
    <source>
        <dbReference type="Google" id="ProtNLM"/>
    </source>
</evidence>